<dbReference type="RefSeq" id="XP_028884522.1">
    <property type="nucleotide sequence ID" value="XM_029024119.1"/>
</dbReference>
<keyword evidence="4" id="KW-1185">Reference proteome</keyword>
<dbReference type="InterPro" id="IPR042239">
    <property type="entry name" value="Nop_C"/>
</dbReference>
<dbReference type="OrthoDB" id="4771285at2759"/>
<reference evidence="3 4" key="1">
    <citation type="submission" date="2017-03" db="EMBL/GenBank/DDBJ databases">
        <title>An alternative strategy for trypanosome survival in the mammalian bloodstream revealed through genome and transcriptome analysis of the ubiquitous bovine parasite Trypanosoma (Megatrypanum) theileri.</title>
        <authorList>
            <person name="Kelly S."/>
            <person name="Ivens A."/>
            <person name="Mott A."/>
            <person name="O'Neill E."/>
            <person name="Emms D."/>
            <person name="Macleod O."/>
            <person name="Voorheis P."/>
            <person name="Matthews J."/>
            <person name="Matthews K."/>
            <person name="Carrington M."/>
        </authorList>
    </citation>
    <scope>NUCLEOTIDE SEQUENCE [LARGE SCALE GENOMIC DNA]</scope>
    <source>
        <strain evidence="3">Edinburgh</strain>
    </source>
</reference>
<gene>
    <name evidence="3" type="ORF">TM35_000082540</name>
</gene>
<protein>
    <submittedName>
        <fullName evidence="3">Trans-splicing factor</fullName>
    </submittedName>
</protein>
<name>A0A1X0P0H6_9TRYP</name>
<dbReference type="SUPFAM" id="SSF89124">
    <property type="entry name" value="Nop domain"/>
    <property type="match status" value="1"/>
</dbReference>
<feature type="domain" description="Nop" evidence="2">
    <location>
        <begin position="217"/>
        <end position="331"/>
    </location>
</feature>
<dbReference type="InterPro" id="IPR002687">
    <property type="entry name" value="Nop_dom"/>
</dbReference>
<dbReference type="InterPro" id="IPR036070">
    <property type="entry name" value="Nop_dom_sf"/>
</dbReference>
<evidence type="ECO:0000259" key="2">
    <source>
        <dbReference type="PROSITE" id="PS51358"/>
    </source>
</evidence>
<dbReference type="GO" id="GO:0046540">
    <property type="term" value="C:U4/U6 x U5 tri-snRNP complex"/>
    <property type="evidence" value="ECO:0007669"/>
    <property type="project" value="InterPro"/>
</dbReference>
<sequence>MDYNEEGWDEFGDQHQQDRDGARDDAADPYADETLAAAKTITSDDDALRYDSVKEVTVLLRSEHMSQMLQKLSDYSKQEEVKNTILPDDPEHQFVIDSSALVLRIEVEKSKAVVYLRAHYNQRFPELAMFFSDGVLYARVVRLIQNNMDLSVVIDQLDELAPSQLTAVVIACASTTAGRELSEAELHRVLEACQEIETLEAAKQTFLEYIQRSMPLICPNLCAFLGTGITSQLFAIAGGIQQLARMDPAQLAKLGSTRASNTGIALRTTGFLSNSDFVVNHPPQLRPKAMRLVASTAMTLARIDANRRAASHHEGVRQREQVRLKMLSWLDPPVIRGAANNTYERRGRKRQRRQAR</sequence>
<dbReference type="InterPro" id="IPR012976">
    <property type="entry name" value="NOSIC"/>
</dbReference>
<dbReference type="Gene3D" id="1.10.246.90">
    <property type="entry name" value="Nop domain"/>
    <property type="match status" value="1"/>
</dbReference>
<proteinExistence type="predicted"/>
<dbReference type="PANTHER" id="PTHR13904">
    <property type="entry name" value="PRE-MRNA SPLICING FACTOR PRP31"/>
    <property type="match status" value="1"/>
</dbReference>
<dbReference type="GO" id="GO:0000244">
    <property type="term" value="P:spliceosomal tri-snRNP complex assembly"/>
    <property type="evidence" value="ECO:0007669"/>
    <property type="project" value="InterPro"/>
</dbReference>
<evidence type="ECO:0000313" key="3">
    <source>
        <dbReference type="EMBL" id="ORC90456.1"/>
    </source>
</evidence>
<dbReference type="GO" id="GO:0005687">
    <property type="term" value="C:U4 snRNP"/>
    <property type="evidence" value="ECO:0007669"/>
    <property type="project" value="TreeGrafter"/>
</dbReference>
<evidence type="ECO:0000313" key="4">
    <source>
        <dbReference type="Proteomes" id="UP000192257"/>
    </source>
</evidence>
<dbReference type="GO" id="GO:0071011">
    <property type="term" value="C:precatalytic spliceosome"/>
    <property type="evidence" value="ECO:0007669"/>
    <property type="project" value="TreeGrafter"/>
</dbReference>
<accession>A0A1X0P0H6</accession>
<dbReference type="Gene3D" id="1.10.287.4070">
    <property type="match status" value="1"/>
</dbReference>
<dbReference type="Proteomes" id="UP000192257">
    <property type="component" value="Unassembled WGS sequence"/>
</dbReference>
<feature type="compositionally biased region" description="Acidic residues" evidence="1">
    <location>
        <begin position="1"/>
        <end position="11"/>
    </location>
</feature>
<evidence type="ECO:0000256" key="1">
    <source>
        <dbReference type="SAM" id="MobiDB-lite"/>
    </source>
</evidence>
<dbReference type="AlphaFoldDB" id="A0A1X0P0H6"/>
<dbReference type="InterPro" id="IPR027105">
    <property type="entry name" value="Prp31"/>
</dbReference>
<dbReference type="Pfam" id="PF01798">
    <property type="entry name" value="Nop"/>
    <property type="match status" value="1"/>
</dbReference>
<comment type="caution">
    <text evidence="3">The sequence shown here is derived from an EMBL/GenBank/DDBJ whole genome shotgun (WGS) entry which is preliminary data.</text>
</comment>
<dbReference type="GeneID" id="39983899"/>
<dbReference type="EMBL" id="NBCO01000008">
    <property type="protein sequence ID" value="ORC90456.1"/>
    <property type="molecule type" value="Genomic_DNA"/>
</dbReference>
<feature type="region of interest" description="Disordered" evidence="1">
    <location>
        <begin position="1"/>
        <end position="31"/>
    </location>
</feature>
<dbReference type="PROSITE" id="PS51358">
    <property type="entry name" value="NOP"/>
    <property type="match status" value="1"/>
</dbReference>
<dbReference type="STRING" id="67003.A0A1X0P0H6"/>
<dbReference type="PANTHER" id="PTHR13904:SF1">
    <property type="entry name" value="FACTOR, PUTATIVE-RELATED"/>
    <property type="match status" value="1"/>
</dbReference>
<organism evidence="3 4">
    <name type="scientific">Trypanosoma theileri</name>
    <dbReference type="NCBI Taxonomy" id="67003"/>
    <lineage>
        <taxon>Eukaryota</taxon>
        <taxon>Discoba</taxon>
        <taxon>Euglenozoa</taxon>
        <taxon>Kinetoplastea</taxon>
        <taxon>Metakinetoplastina</taxon>
        <taxon>Trypanosomatida</taxon>
        <taxon>Trypanosomatidae</taxon>
        <taxon>Trypanosoma</taxon>
    </lineage>
</organism>
<dbReference type="VEuPathDB" id="TriTrypDB:TM35_000082540"/>
<dbReference type="FunFam" id="1.10.287.4070:FF:000007">
    <property type="entry name" value="Putative trans-splicing factor"/>
    <property type="match status" value="1"/>
</dbReference>
<feature type="compositionally biased region" description="Basic and acidic residues" evidence="1">
    <location>
        <begin position="12"/>
        <end position="26"/>
    </location>
</feature>
<dbReference type="SMART" id="SM00931">
    <property type="entry name" value="NOSIC"/>
    <property type="match status" value="1"/>
</dbReference>